<sequence>MGQLNSLSILLTLILLLLVPSLAAAEIVAESMEISYQVNNSDRIIIGTVSKIGTFYDYTIYTIAVKEWLYNPIPVETIKVRSEIGTSKGIEDEVEFAQNESALLMLMDENLDKQLFRVPLGVKYPISDRDTVIEELKAQGMWQEENQTVNEIKDAGIAENAVTVGEQDESQNKTNYTGMTENTGTAGDQEENSNSTQRSNSIPFIGLFQVFVTFMVAVMYARK</sequence>
<protein>
    <submittedName>
        <fullName evidence="3">Uncharacterized protein</fullName>
    </submittedName>
</protein>
<evidence type="ECO:0000313" key="3">
    <source>
        <dbReference type="EMBL" id="AKB77114.1"/>
    </source>
</evidence>
<evidence type="ECO:0000313" key="4">
    <source>
        <dbReference type="Proteomes" id="UP000033101"/>
    </source>
</evidence>
<organism evidence="3 4">
    <name type="scientific">Methanosarcina horonobensis HB-1 = JCM 15518</name>
    <dbReference type="NCBI Taxonomy" id="1434110"/>
    <lineage>
        <taxon>Archaea</taxon>
        <taxon>Methanobacteriati</taxon>
        <taxon>Methanobacteriota</taxon>
        <taxon>Stenosarchaea group</taxon>
        <taxon>Methanomicrobia</taxon>
        <taxon>Methanosarcinales</taxon>
        <taxon>Methanosarcinaceae</taxon>
        <taxon>Methanosarcina</taxon>
    </lineage>
</organism>
<dbReference type="AlphaFoldDB" id="A0A0E3S718"/>
<feature type="compositionally biased region" description="Polar residues" evidence="1">
    <location>
        <begin position="172"/>
        <end position="198"/>
    </location>
</feature>
<keyword evidence="2" id="KW-0812">Transmembrane</keyword>
<accession>A0A0E3S718</accession>
<keyword evidence="2" id="KW-0472">Membrane</keyword>
<dbReference type="RefSeq" id="WP_052730684.1">
    <property type="nucleotide sequence ID" value="NZ_BBCW01000121.1"/>
</dbReference>
<evidence type="ECO:0000256" key="1">
    <source>
        <dbReference type="SAM" id="MobiDB-lite"/>
    </source>
</evidence>
<dbReference type="OrthoDB" id="136975at2157"/>
<keyword evidence="4" id="KW-1185">Reference proteome</keyword>
<reference evidence="3 4" key="1">
    <citation type="submission" date="2014-07" db="EMBL/GenBank/DDBJ databases">
        <title>Methanogenic archaea and the global carbon cycle.</title>
        <authorList>
            <person name="Henriksen J.R."/>
            <person name="Luke J."/>
            <person name="Reinhart S."/>
            <person name="Benedict M.N."/>
            <person name="Youngblut N.D."/>
            <person name="Metcalf M.E."/>
            <person name="Whitaker R.J."/>
            <person name="Metcalf W.W."/>
        </authorList>
    </citation>
    <scope>NUCLEOTIDE SEQUENCE [LARGE SCALE GENOMIC DNA]</scope>
    <source>
        <strain evidence="3 4">HB-1</strain>
    </source>
</reference>
<evidence type="ECO:0000256" key="2">
    <source>
        <dbReference type="SAM" id="Phobius"/>
    </source>
</evidence>
<dbReference type="PATRIC" id="fig|1434110.4.peg.764"/>
<gene>
    <name evidence="3" type="ORF">MSHOH_0631</name>
</gene>
<proteinExistence type="predicted"/>
<keyword evidence="2" id="KW-1133">Transmembrane helix</keyword>
<dbReference type="KEGG" id="mhor:MSHOH_0631"/>
<dbReference type="GeneID" id="24829775"/>
<feature type="transmembrane region" description="Helical" evidence="2">
    <location>
        <begin position="202"/>
        <end position="221"/>
    </location>
</feature>
<name>A0A0E3S718_9EURY</name>
<feature type="region of interest" description="Disordered" evidence="1">
    <location>
        <begin position="164"/>
        <end position="198"/>
    </location>
</feature>
<dbReference type="HOGENOM" id="CLU_093721_0_0_2"/>
<dbReference type="Proteomes" id="UP000033101">
    <property type="component" value="Chromosome"/>
</dbReference>
<dbReference type="EMBL" id="CP009516">
    <property type="protein sequence ID" value="AKB77114.1"/>
    <property type="molecule type" value="Genomic_DNA"/>
</dbReference>